<dbReference type="InterPro" id="IPR003018">
    <property type="entry name" value="GAF"/>
</dbReference>
<feature type="domain" description="Sigma-54 factor interaction" evidence="6">
    <location>
        <begin position="200"/>
        <end position="429"/>
    </location>
</feature>
<evidence type="ECO:0000313" key="8">
    <source>
        <dbReference type="Proteomes" id="UP000030661"/>
    </source>
</evidence>
<dbReference type="SUPFAM" id="SSF52540">
    <property type="entry name" value="P-loop containing nucleoside triphosphate hydrolases"/>
    <property type="match status" value="1"/>
</dbReference>
<dbReference type="Pfam" id="PF25601">
    <property type="entry name" value="AAA_lid_14"/>
    <property type="match status" value="1"/>
</dbReference>
<dbReference type="PANTHER" id="PTHR32071:SF57">
    <property type="entry name" value="C4-DICARBOXYLATE TRANSPORT TRANSCRIPTIONAL REGULATORY PROTEIN DCTD"/>
    <property type="match status" value="1"/>
</dbReference>
<dbReference type="GO" id="GO:0005524">
    <property type="term" value="F:ATP binding"/>
    <property type="evidence" value="ECO:0007669"/>
    <property type="project" value="UniProtKB-KW"/>
</dbReference>
<dbReference type="PROSITE" id="PS00688">
    <property type="entry name" value="SIGMA54_INTERACT_3"/>
    <property type="match status" value="1"/>
</dbReference>
<dbReference type="AlphaFoldDB" id="A0A081C3V5"/>
<keyword evidence="1" id="KW-0547">Nucleotide-binding</keyword>
<dbReference type="PANTHER" id="PTHR32071">
    <property type="entry name" value="TRANSCRIPTIONAL REGULATORY PROTEIN"/>
    <property type="match status" value="1"/>
</dbReference>
<dbReference type="PROSITE" id="PS00675">
    <property type="entry name" value="SIGMA54_INTERACT_1"/>
    <property type="match status" value="1"/>
</dbReference>
<evidence type="ECO:0000256" key="4">
    <source>
        <dbReference type="ARBA" id="ARBA00023125"/>
    </source>
</evidence>
<keyword evidence="3" id="KW-0805">Transcription regulation</keyword>
<dbReference type="STRING" id="1499967.U27_06237"/>
<name>A0A081C3V5_VECG1</name>
<dbReference type="InterPro" id="IPR025943">
    <property type="entry name" value="Sigma_54_int_dom_ATP-bd_2"/>
</dbReference>
<gene>
    <name evidence="7" type="ORF">U27_06237</name>
</gene>
<dbReference type="InterPro" id="IPR002197">
    <property type="entry name" value="HTH_Fis"/>
</dbReference>
<dbReference type="Pfam" id="PF02954">
    <property type="entry name" value="HTH_8"/>
    <property type="match status" value="1"/>
</dbReference>
<keyword evidence="4 7" id="KW-0238">DNA-binding</keyword>
<accession>A0A081C3V5</accession>
<dbReference type="InterPro" id="IPR029016">
    <property type="entry name" value="GAF-like_dom_sf"/>
</dbReference>
<dbReference type="InterPro" id="IPR025944">
    <property type="entry name" value="Sigma_54_int_dom_CS"/>
</dbReference>
<evidence type="ECO:0000256" key="3">
    <source>
        <dbReference type="ARBA" id="ARBA00023015"/>
    </source>
</evidence>
<dbReference type="InterPro" id="IPR027417">
    <property type="entry name" value="P-loop_NTPase"/>
</dbReference>
<dbReference type="HOGENOM" id="CLU_000445_95_2_0"/>
<dbReference type="SMART" id="SM00065">
    <property type="entry name" value="GAF"/>
    <property type="match status" value="1"/>
</dbReference>
<evidence type="ECO:0000259" key="6">
    <source>
        <dbReference type="PROSITE" id="PS50045"/>
    </source>
</evidence>
<dbReference type="GO" id="GO:0006355">
    <property type="term" value="P:regulation of DNA-templated transcription"/>
    <property type="evidence" value="ECO:0007669"/>
    <property type="project" value="InterPro"/>
</dbReference>
<dbReference type="CDD" id="cd00009">
    <property type="entry name" value="AAA"/>
    <property type="match status" value="1"/>
</dbReference>
<dbReference type="InterPro" id="IPR058031">
    <property type="entry name" value="AAA_lid_NorR"/>
</dbReference>
<keyword evidence="2" id="KW-0067">ATP-binding</keyword>
<dbReference type="InterPro" id="IPR009057">
    <property type="entry name" value="Homeodomain-like_sf"/>
</dbReference>
<dbReference type="SUPFAM" id="SSF46689">
    <property type="entry name" value="Homeodomain-like"/>
    <property type="match status" value="1"/>
</dbReference>
<evidence type="ECO:0000256" key="2">
    <source>
        <dbReference type="ARBA" id="ARBA00022840"/>
    </source>
</evidence>
<sequence>MINAIREVKELSILQEISVMLSSSALNLNEFIYKTFEILDQKMGLTRGTLRLFHPTTNDITIEVAYGMAEEAKRRGRYKLGEGITGKVIEEGQPVIIPQIGEEPHFLNKTRSRGDISRKNISFICVPIKLGLETLGAITVDRPFSEDDDFSRDVRLLSIIASMFAQSLKLKNILEDEKNLLTENIKLKDELKEKYNIHNMIGNSSSMHLVYENIIQVAYSNVTVLIRGESGTGKELVAHAIHYNSPRAKKPFVKINCGAIPENLLETEFFGHEKGAFTGATERKKGKFEVADGGTIFLDEIGELPPSLQVKLLRVLQEKEFERVGGTDTMKMNVRIIAATNQNLEEAIQTNQFREDLYYRLNVFPIYMPSLRERKTDILLLADHFLIKYARENNKPITRISTLAIDLLNSYHWPGNVRELQNCLERAVLVCNGDTIQATHLPPTLQRVDTVDSREKVSLAHQVENFEKELIIDALKKTRGIKSKAAQYLSTTERILGYKMQQYAIEYKQFRR</sequence>
<dbReference type="InterPro" id="IPR025662">
    <property type="entry name" value="Sigma_54_int_dom_ATP-bd_1"/>
</dbReference>
<keyword evidence="5" id="KW-0804">Transcription</keyword>
<dbReference type="SUPFAM" id="SSF55781">
    <property type="entry name" value="GAF domain-like"/>
    <property type="match status" value="1"/>
</dbReference>
<dbReference type="FunFam" id="3.40.50.300:FF:000006">
    <property type="entry name" value="DNA-binding transcriptional regulator NtrC"/>
    <property type="match status" value="1"/>
</dbReference>
<proteinExistence type="predicted"/>
<dbReference type="InterPro" id="IPR002078">
    <property type="entry name" value="Sigma_54_int"/>
</dbReference>
<keyword evidence="8" id="KW-1185">Reference proteome</keyword>
<dbReference type="Gene3D" id="3.40.50.300">
    <property type="entry name" value="P-loop containing nucleotide triphosphate hydrolases"/>
    <property type="match status" value="1"/>
</dbReference>
<evidence type="ECO:0000313" key="7">
    <source>
        <dbReference type="EMBL" id="GAK59260.1"/>
    </source>
</evidence>
<dbReference type="InterPro" id="IPR003593">
    <property type="entry name" value="AAA+_ATPase"/>
</dbReference>
<reference evidence="7" key="1">
    <citation type="journal article" date="2015" name="PeerJ">
        <title>First genomic representation of candidate bacterial phylum KSB3 points to enhanced environmental sensing as a trigger of wastewater bulking.</title>
        <authorList>
            <person name="Sekiguchi Y."/>
            <person name="Ohashi A."/>
            <person name="Parks D.H."/>
            <person name="Yamauchi T."/>
            <person name="Tyson G.W."/>
            <person name="Hugenholtz P."/>
        </authorList>
    </citation>
    <scope>NUCLEOTIDE SEQUENCE [LARGE SCALE GENOMIC DNA]</scope>
</reference>
<dbReference type="Proteomes" id="UP000030661">
    <property type="component" value="Unassembled WGS sequence"/>
</dbReference>
<dbReference type="Gene3D" id="1.10.10.60">
    <property type="entry name" value="Homeodomain-like"/>
    <property type="match status" value="1"/>
</dbReference>
<dbReference type="Pfam" id="PF01590">
    <property type="entry name" value="GAF"/>
    <property type="match status" value="1"/>
</dbReference>
<dbReference type="SMART" id="SM00382">
    <property type="entry name" value="AAA"/>
    <property type="match status" value="1"/>
</dbReference>
<evidence type="ECO:0000256" key="5">
    <source>
        <dbReference type="ARBA" id="ARBA00023163"/>
    </source>
</evidence>
<evidence type="ECO:0000256" key="1">
    <source>
        <dbReference type="ARBA" id="ARBA00022741"/>
    </source>
</evidence>
<organism evidence="7">
    <name type="scientific">Vecturithrix granuli</name>
    <dbReference type="NCBI Taxonomy" id="1499967"/>
    <lineage>
        <taxon>Bacteria</taxon>
        <taxon>Candidatus Moduliflexota</taxon>
        <taxon>Candidatus Vecturitrichia</taxon>
        <taxon>Candidatus Vecturitrichales</taxon>
        <taxon>Candidatus Vecturitrichaceae</taxon>
        <taxon>Candidatus Vecturithrix</taxon>
    </lineage>
</organism>
<dbReference type="eggNOG" id="COG3604">
    <property type="taxonomic scope" value="Bacteria"/>
</dbReference>
<protein>
    <submittedName>
        <fullName evidence="7">DNA-binding protein Fis</fullName>
    </submittedName>
</protein>
<dbReference type="Pfam" id="PF00158">
    <property type="entry name" value="Sigma54_activat"/>
    <property type="match status" value="1"/>
</dbReference>
<dbReference type="GO" id="GO:0043565">
    <property type="term" value="F:sequence-specific DNA binding"/>
    <property type="evidence" value="ECO:0007669"/>
    <property type="project" value="InterPro"/>
</dbReference>
<dbReference type="PRINTS" id="PR01590">
    <property type="entry name" value="HTHFIS"/>
</dbReference>
<dbReference type="Gene3D" id="1.10.8.60">
    <property type="match status" value="1"/>
</dbReference>
<dbReference type="Gene3D" id="3.30.450.40">
    <property type="match status" value="1"/>
</dbReference>
<dbReference type="PROSITE" id="PS50045">
    <property type="entry name" value="SIGMA54_INTERACT_4"/>
    <property type="match status" value="1"/>
</dbReference>
<dbReference type="EMBL" id="DF820469">
    <property type="protein sequence ID" value="GAK59260.1"/>
    <property type="molecule type" value="Genomic_DNA"/>
</dbReference>
<dbReference type="PROSITE" id="PS00676">
    <property type="entry name" value="SIGMA54_INTERACT_2"/>
    <property type="match status" value="1"/>
</dbReference>